<evidence type="ECO:0000313" key="3">
    <source>
        <dbReference type="Proteomes" id="UP000054350"/>
    </source>
</evidence>
<reference evidence="3" key="2">
    <citation type="submission" date="2009-11" db="EMBL/GenBank/DDBJ databases">
        <title>The Genome Sequence of Allomyces macrogynus strain ATCC 38327.</title>
        <authorList>
            <consortium name="The Broad Institute Genome Sequencing Platform"/>
            <person name="Russ C."/>
            <person name="Cuomo C."/>
            <person name="Shea T."/>
            <person name="Young S.K."/>
            <person name="Zeng Q."/>
            <person name="Koehrsen M."/>
            <person name="Haas B."/>
            <person name="Borodovsky M."/>
            <person name="Guigo R."/>
            <person name="Alvarado L."/>
            <person name="Berlin A."/>
            <person name="Borenstein D."/>
            <person name="Chen Z."/>
            <person name="Engels R."/>
            <person name="Freedman E."/>
            <person name="Gellesch M."/>
            <person name="Goldberg J."/>
            <person name="Griggs A."/>
            <person name="Gujja S."/>
            <person name="Heiman D."/>
            <person name="Hepburn T."/>
            <person name="Howarth C."/>
            <person name="Jen D."/>
            <person name="Larson L."/>
            <person name="Lewis B."/>
            <person name="Mehta T."/>
            <person name="Park D."/>
            <person name="Pearson M."/>
            <person name="Roberts A."/>
            <person name="Saif S."/>
            <person name="Shenoy N."/>
            <person name="Sisk P."/>
            <person name="Stolte C."/>
            <person name="Sykes S."/>
            <person name="Walk T."/>
            <person name="White J."/>
            <person name="Yandava C."/>
            <person name="Burger G."/>
            <person name="Gray M.W."/>
            <person name="Holland P.W.H."/>
            <person name="King N."/>
            <person name="Lang F.B.F."/>
            <person name="Roger A.J."/>
            <person name="Ruiz-Trillo I."/>
            <person name="Lander E."/>
            <person name="Nusbaum C."/>
        </authorList>
    </citation>
    <scope>NUCLEOTIDE SEQUENCE [LARGE SCALE GENOMIC DNA]</scope>
    <source>
        <strain evidence="3">ATCC 38327</strain>
    </source>
</reference>
<dbReference type="Proteomes" id="UP000054350">
    <property type="component" value="Unassembled WGS sequence"/>
</dbReference>
<organism evidence="2 3">
    <name type="scientific">Allomyces macrogynus (strain ATCC 38327)</name>
    <name type="common">Allomyces javanicus var. macrogynus</name>
    <dbReference type="NCBI Taxonomy" id="578462"/>
    <lineage>
        <taxon>Eukaryota</taxon>
        <taxon>Fungi</taxon>
        <taxon>Fungi incertae sedis</taxon>
        <taxon>Blastocladiomycota</taxon>
        <taxon>Blastocladiomycetes</taxon>
        <taxon>Blastocladiales</taxon>
        <taxon>Blastocladiaceae</taxon>
        <taxon>Allomyces</taxon>
    </lineage>
</organism>
<evidence type="ECO:0000313" key="2">
    <source>
        <dbReference type="EMBL" id="KNE68132.1"/>
    </source>
</evidence>
<keyword evidence="3" id="KW-1185">Reference proteome</keyword>
<reference evidence="2 3" key="1">
    <citation type="submission" date="2009-11" db="EMBL/GenBank/DDBJ databases">
        <title>Annotation of Allomyces macrogynus ATCC 38327.</title>
        <authorList>
            <consortium name="The Broad Institute Genome Sequencing Platform"/>
            <person name="Russ C."/>
            <person name="Cuomo C."/>
            <person name="Burger G."/>
            <person name="Gray M.W."/>
            <person name="Holland P.W.H."/>
            <person name="King N."/>
            <person name="Lang F.B.F."/>
            <person name="Roger A.J."/>
            <person name="Ruiz-Trillo I."/>
            <person name="Young S.K."/>
            <person name="Zeng Q."/>
            <person name="Gargeya S."/>
            <person name="Fitzgerald M."/>
            <person name="Haas B."/>
            <person name="Abouelleil A."/>
            <person name="Alvarado L."/>
            <person name="Arachchi H.M."/>
            <person name="Berlin A."/>
            <person name="Chapman S.B."/>
            <person name="Gearin G."/>
            <person name="Goldberg J."/>
            <person name="Griggs A."/>
            <person name="Gujja S."/>
            <person name="Hansen M."/>
            <person name="Heiman D."/>
            <person name="Howarth C."/>
            <person name="Larimer J."/>
            <person name="Lui A."/>
            <person name="MacDonald P.J.P."/>
            <person name="McCowen C."/>
            <person name="Montmayeur A."/>
            <person name="Murphy C."/>
            <person name="Neiman D."/>
            <person name="Pearson M."/>
            <person name="Priest M."/>
            <person name="Roberts A."/>
            <person name="Saif S."/>
            <person name="Shea T."/>
            <person name="Sisk P."/>
            <person name="Stolte C."/>
            <person name="Sykes S."/>
            <person name="Wortman J."/>
            <person name="Nusbaum C."/>
            <person name="Birren B."/>
        </authorList>
    </citation>
    <scope>NUCLEOTIDE SEQUENCE [LARGE SCALE GENOMIC DNA]</scope>
    <source>
        <strain evidence="2 3">ATCC 38327</strain>
    </source>
</reference>
<dbReference type="AlphaFoldDB" id="A0A0L0T053"/>
<accession>A0A0L0T053</accession>
<proteinExistence type="predicted"/>
<dbReference type="VEuPathDB" id="FungiDB:AMAG_19847"/>
<protein>
    <submittedName>
        <fullName evidence="2">Uncharacterized protein</fullName>
    </submittedName>
</protein>
<gene>
    <name evidence="2" type="ORF">AMAG_19847</name>
</gene>
<dbReference type="EMBL" id="GG745355">
    <property type="protein sequence ID" value="KNE68132.1"/>
    <property type="molecule type" value="Genomic_DNA"/>
</dbReference>
<feature type="region of interest" description="Disordered" evidence="1">
    <location>
        <begin position="67"/>
        <end position="89"/>
    </location>
</feature>
<name>A0A0L0T053_ALLM3</name>
<evidence type="ECO:0000256" key="1">
    <source>
        <dbReference type="SAM" id="MobiDB-lite"/>
    </source>
</evidence>
<sequence>MFGMADEGQSHGKFLFETLQPGLHDFAQGIATLDLTCFVSVRTTDPAAVTVKLLWSVSWRSVRQARARKRARPCGQDGVSAAGQPARPH</sequence>